<dbReference type="GO" id="GO:0009097">
    <property type="term" value="P:isoleucine biosynthetic process"/>
    <property type="evidence" value="ECO:0007669"/>
    <property type="project" value="TreeGrafter"/>
</dbReference>
<dbReference type="GO" id="GO:0008721">
    <property type="term" value="F:D-serine ammonia-lyase activity"/>
    <property type="evidence" value="ECO:0007669"/>
    <property type="project" value="UniProtKB-EC"/>
</dbReference>
<keyword evidence="3 4" id="KW-0456">Lyase</keyword>
<evidence type="ECO:0000256" key="2">
    <source>
        <dbReference type="ARBA" id="ARBA00022898"/>
    </source>
</evidence>
<evidence type="ECO:0000256" key="1">
    <source>
        <dbReference type="ARBA" id="ARBA00001933"/>
    </source>
</evidence>
<dbReference type="Proteomes" id="UP000199236">
    <property type="component" value="Unassembled WGS sequence"/>
</dbReference>
<dbReference type="OrthoDB" id="9780546at2"/>
<dbReference type="SUPFAM" id="SSF53686">
    <property type="entry name" value="Tryptophan synthase beta subunit-like PLP-dependent enzymes"/>
    <property type="match status" value="1"/>
</dbReference>
<dbReference type="PANTHER" id="PTHR48078">
    <property type="entry name" value="THREONINE DEHYDRATASE, MITOCHONDRIAL-RELATED"/>
    <property type="match status" value="1"/>
</dbReference>
<dbReference type="AlphaFoldDB" id="A0A1I5IRI4"/>
<dbReference type="GO" id="GO:0036088">
    <property type="term" value="P:D-serine catabolic process"/>
    <property type="evidence" value="ECO:0007669"/>
    <property type="project" value="TreeGrafter"/>
</dbReference>
<keyword evidence="2 4" id="KW-0663">Pyridoxal phosphate</keyword>
<sequence>MTHSSPFLSNDALLEQLRAAEPTLWCNPDYAPQRDDEAQAGLQQAVENWRMLAPLLQLIFPELEDTAGTITSDLIEVDALRAPLGYLDRTFGRLFVKADHALPVAGSVKARGGIYEVLMTAVNEARSSGFIAPTDPVSALTGAAAHSFFAERTIAVGSTGNLGLSVGIAARTLGYNAVVHMSADAKPWKIERLRRFGVKVKQHRGDYNLAVSAARDAASKDPMVYFVDDEDSELLFSGYSAAALELASQLIEAGINIGPDCPLFLYLPCGIGGAPGGIAYGARGVFGSNVHCFFAEPVQSPSAMVQMMHGLEKPMSVYDIGLTNKTEADGMAVATMSHIVAQKMQQRLAGVYTVGDDDLMRLLSIAYGAANLKLEPSATIGFAGPHFMLETAQGQAFSSQHLTPKAMENAIHVVWTTGGSFVPELQFQSFVDKGNALAPQFDLKKG</sequence>
<comment type="cofactor">
    <cofactor evidence="1 4">
        <name>pyridoxal 5'-phosphate</name>
        <dbReference type="ChEBI" id="CHEBI:597326"/>
    </cofactor>
</comment>
<dbReference type="GO" id="GO:0030170">
    <property type="term" value="F:pyridoxal phosphate binding"/>
    <property type="evidence" value="ECO:0007669"/>
    <property type="project" value="InterPro"/>
</dbReference>
<proteinExistence type="inferred from homology"/>
<feature type="modified residue" description="N6-(pyridoxal phosphate)lysine" evidence="4">
    <location>
        <position position="109"/>
    </location>
</feature>
<dbReference type="HAMAP" id="MF_01030">
    <property type="entry name" value="D_Ser_dehydrat"/>
    <property type="match status" value="1"/>
</dbReference>
<dbReference type="Gene3D" id="3.40.50.1100">
    <property type="match status" value="2"/>
</dbReference>
<evidence type="ECO:0000256" key="4">
    <source>
        <dbReference type="HAMAP-Rule" id="MF_01030"/>
    </source>
</evidence>
<dbReference type="STRING" id="655353.SAMN04488056_109164"/>
<dbReference type="PANTHER" id="PTHR48078:SF9">
    <property type="entry name" value="D-SERINE DEHYDRATASE"/>
    <property type="match status" value="1"/>
</dbReference>
<dbReference type="InterPro" id="IPR036052">
    <property type="entry name" value="TrpB-like_PALP_sf"/>
</dbReference>
<evidence type="ECO:0000259" key="5">
    <source>
        <dbReference type="Pfam" id="PF00291"/>
    </source>
</evidence>
<evidence type="ECO:0000256" key="3">
    <source>
        <dbReference type="ARBA" id="ARBA00023239"/>
    </source>
</evidence>
<dbReference type="NCBIfam" id="NF002823">
    <property type="entry name" value="PRK02991.1"/>
    <property type="match status" value="1"/>
</dbReference>
<dbReference type="InterPro" id="IPR011780">
    <property type="entry name" value="D_Ser_am_lyase"/>
</dbReference>
<feature type="domain" description="Tryptophan synthase beta chain-like PALP" evidence="5">
    <location>
        <begin position="88"/>
        <end position="385"/>
    </location>
</feature>
<dbReference type="RefSeq" id="WP_090074095.1">
    <property type="nucleotide sequence ID" value="NZ_FOVR01000009.1"/>
</dbReference>
<evidence type="ECO:0000313" key="7">
    <source>
        <dbReference type="Proteomes" id="UP000199236"/>
    </source>
</evidence>
<evidence type="ECO:0000313" key="6">
    <source>
        <dbReference type="EMBL" id="SFO63092.1"/>
    </source>
</evidence>
<dbReference type="EC" id="4.3.1.18" evidence="4"/>
<dbReference type="InterPro" id="IPR050147">
    <property type="entry name" value="Ser/Thr_Dehydratase"/>
</dbReference>
<dbReference type="GO" id="GO:0016836">
    <property type="term" value="F:hydro-lyase activity"/>
    <property type="evidence" value="ECO:0007669"/>
    <property type="project" value="UniProtKB-UniRule"/>
</dbReference>
<reference evidence="6 7" key="1">
    <citation type="submission" date="2016-10" db="EMBL/GenBank/DDBJ databases">
        <authorList>
            <person name="de Groot N.N."/>
        </authorList>
    </citation>
    <scope>NUCLEOTIDE SEQUENCE [LARGE SCALE GENOMIC DNA]</scope>
    <source>
        <strain evidence="6 7">CGMCC 1.9157</strain>
    </source>
</reference>
<accession>A0A1I5IRI4</accession>
<protein>
    <recommendedName>
        <fullName evidence="4">Probable D-serine dehydratase</fullName>
        <ecNumber evidence="4">4.3.1.18</ecNumber>
    </recommendedName>
    <alternativeName>
        <fullName evidence="4">D-serine deaminase</fullName>
        <shortName evidence="4">DSD</shortName>
    </alternativeName>
</protein>
<dbReference type="InterPro" id="IPR001926">
    <property type="entry name" value="TrpB-like_PALP"/>
</dbReference>
<dbReference type="Pfam" id="PF00291">
    <property type="entry name" value="PALP"/>
    <property type="match status" value="1"/>
</dbReference>
<gene>
    <name evidence="4" type="primary">dsdA</name>
    <name evidence="6" type="ORF">SAMN04488056_109164</name>
</gene>
<comment type="similarity">
    <text evidence="4">Belongs to the serine/threonine dehydratase family. DsdA subfamily.</text>
</comment>
<comment type="catalytic activity">
    <reaction evidence="4">
        <text>D-serine = pyruvate + NH4(+)</text>
        <dbReference type="Rhea" id="RHEA:13977"/>
        <dbReference type="ChEBI" id="CHEBI:15361"/>
        <dbReference type="ChEBI" id="CHEBI:28938"/>
        <dbReference type="ChEBI" id="CHEBI:35247"/>
        <dbReference type="EC" id="4.3.1.18"/>
    </reaction>
</comment>
<name>A0A1I5IRI4_9HYPH</name>
<keyword evidence="7" id="KW-1185">Reference proteome</keyword>
<dbReference type="NCBIfam" id="TIGR02035">
    <property type="entry name" value="D_Ser_am_lyase"/>
    <property type="match status" value="1"/>
</dbReference>
<organism evidence="6 7">
    <name type="scientific">Cohaesibacter marisflavi</name>
    <dbReference type="NCBI Taxonomy" id="655353"/>
    <lineage>
        <taxon>Bacteria</taxon>
        <taxon>Pseudomonadati</taxon>
        <taxon>Pseudomonadota</taxon>
        <taxon>Alphaproteobacteria</taxon>
        <taxon>Hyphomicrobiales</taxon>
        <taxon>Cohaesibacteraceae</taxon>
    </lineage>
</organism>
<dbReference type="EMBL" id="FOVR01000009">
    <property type="protein sequence ID" value="SFO63092.1"/>
    <property type="molecule type" value="Genomic_DNA"/>
</dbReference>